<dbReference type="Proteomes" id="UP000265000">
    <property type="component" value="Unplaced"/>
</dbReference>
<evidence type="ECO:0000256" key="2">
    <source>
        <dbReference type="ARBA" id="ARBA00023157"/>
    </source>
</evidence>
<dbReference type="GO" id="GO:0006955">
    <property type="term" value="P:immune response"/>
    <property type="evidence" value="ECO:0007669"/>
    <property type="project" value="TreeGrafter"/>
</dbReference>
<keyword evidence="2" id="KW-1015">Disulfide bond</keyword>
<reference evidence="3" key="2">
    <citation type="submission" date="2025-09" db="UniProtKB">
        <authorList>
            <consortium name="Ensembl"/>
        </authorList>
    </citation>
    <scope>IDENTIFICATION</scope>
</reference>
<evidence type="ECO:0008006" key="5">
    <source>
        <dbReference type="Google" id="ProtNLM"/>
    </source>
</evidence>
<proteinExistence type="predicted"/>
<dbReference type="InterPro" id="IPR050488">
    <property type="entry name" value="Ig_Fc_receptor"/>
</dbReference>
<accession>A0A3Q2Q7X9</accession>
<keyword evidence="1" id="KW-0732">Signal</keyword>
<dbReference type="SUPFAM" id="SSF48726">
    <property type="entry name" value="Immunoglobulin"/>
    <property type="match status" value="1"/>
</dbReference>
<dbReference type="GeneTree" id="ENSGT01030000235319"/>
<dbReference type="InterPro" id="IPR013783">
    <property type="entry name" value="Ig-like_fold"/>
</dbReference>
<dbReference type="GO" id="GO:0007166">
    <property type="term" value="P:cell surface receptor signaling pathway"/>
    <property type="evidence" value="ECO:0007669"/>
    <property type="project" value="TreeGrafter"/>
</dbReference>
<evidence type="ECO:0000313" key="3">
    <source>
        <dbReference type="Ensembl" id="ENSFHEP00000022404.1"/>
    </source>
</evidence>
<reference evidence="3" key="1">
    <citation type="submission" date="2025-08" db="UniProtKB">
        <authorList>
            <consortium name="Ensembl"/>
        </authorList>
    </citation>
    <scope>IDENTIFICATION</scope>
</reference>
<dbReference type="GO" id="GO:0009897">
    <property type="term" value="C:external side of plasma membrane"/>
    <property type="evidence" value="ECO:0007669"/>
    <property type="project" value="TreeGrafter"/>
</dbReference>
<dbReference type="STRING" id="8078.ENSFHEP00000022404"/>
<dbReference type="Gene3D" id="2.60.40.10">
    <property type="entry name" value="Immunoglobulins"/>
    <property type="match status" value="1"/>
</dbReference>
<dbReference type="AlphaFoldDB" id="A0A3Q2Q7X9"/>
<dbReference type="PANTHER" id="PTHR11481">
    <property type="entry name" value="IMMUNOGLOBULIN FC RECEPTOR"/>
    <property type="match status" value="1"/>
</dbReference>
<dbReference type="InterPro" id="IPR036179">
    <property type="entry name" value="Ig-like_dom_sf"/>
</dbReference>
<dbReference type="PANTHER" id="PTHR11481:SF64">
    <property type="entry name" value="FC RECEPTOR-LIKE PROTEIN 4"/>
    <property type="match status" value="1"/>
</dbReference>
<sequence>ENYKYTLLCIPRTRTKQGEAAFSSYAPLIWNKLPENCIIAESLSSFKSRLKTHLFRIAFNCSRYAEQCVFIIFYSGPAASLSVSSGREQHFTSESVTLKCGGNSTQSINGATWGPMTGSSCTFKPSYLTVVYWCESISGEFSNAVNITAHVELLLVSPVHPVAEGAFVTLSCRLRGQNTLSNVFFYHNDKLVQNDSRGELKISAAICLPMNSEHTHGTKSLRGLLKGR</sequence>
<evidence type="ECO:0000256" key="1">
    <source>
        <dbReference type="ARBA" id="ARBA00022729"/>
    </source>
</evidence>
<name>A0A3Q2Q7X9_FUNHE</name>
<evidence type="ECO:0000313" key="4">
    <source>
        <dbReference type="Proteomes" id="UP000265000"/>
    </source>
</evidence>
<dbReference type="GO" id="GO:0004888">
    <property type="term" value="F:transmembrane signaling receptor activity"/>
    <property type="evidence" value="ECO:0007669"/>
    <property type="project" value="TreeGrafter"/>
</dbReference>
<keyword evidence="4" id="KW-1185">Reference proteome</keyword>
<organism evidence="3 4">
    <name type="scientific">Fundulus heteroclitus</name>
    <name type="common">Killifish</name>
    <name type="synonym">Mummichog</name>
    <dbReference type="NCBI Taxonomy" id="8078"/>
    <lineage>
        <taxon>Eukaryota</taxon>
        <taxon>Metazoa</taxon>
        <taxon>Chordata</taxon>
        <taxon>Craniata</taxon>
        <taxon>Vertebrata</taxon>
        <taxon>Euteleostomi</taxon>
        <taxon>Actinopterygii</taxon>
        <taxon>Neopterygii</taxon>
        <taxon>Teleostei</taxon>
        <taxon>Neoteleostei</taxon>
        <taxon>Acanthomorphata</taxon>
        <taxon>Ovalentaria</taxon>
        <taxon>Atherinomorphae</taxon>
        <taxon>Cyprinodontiformes</taxon>
        <taxon>Fundulidae</taxon>
        <taxon>Fundulus</taxon>
    </lineage>
</organism>
<dbReference type="Ensembl" id="ENSFHET00000013049.1">
    <property type="protein sequence ID" value="ENSFHEP00000022404.1"/>
    <property type="gene ID" value="ENSFHEG00000002704.1"/>
</dbReference>
<protein>
    <recommendedName>
        <fullName evidence="5">Ig-like domain-containing protein</fullName>
    </recommendedName>
</protein>